<dbReference type="Proteomes" id="UP000219050">
    <property type="component" value="Chromosome"/>
</dbReference>
<dbReference type="RefSeq" id="WP_097373456.1">
    <property type="nucleotide sequence ID" value="NZ_CP021404.1"/>
</dbReference>
<evidence type="ECO:0000256" key="3">
    <source>
        <dbReference type="ARBA" id="ARBA00022827"/>
    </source>
</evidence>
<dbReference type="GO" id="GO:0071949">
    <property type="term" value="F:FAD binding"/>
    <property type="evidence" value="ECO:0007669"/>
    <property type="project" value="InterPro"/>
</dbReference>
<sequence>MSLIGQKVTVLGAGIAGLAVARALAMRGARVQVLEQAEAISEVGAGIQISPNGAAVIEALGLRQALARVALRADAVRLNDHFGAPVITLPIGGGGVQLLHRADLIAVLAEGAREAGVELRLLQRIERVDLDRDVPRLVTATGACADAPLLIGADGINSPLRAALNDSATPEFSGMVAWRALVPCTPDRAPPPMPQVFMGPGRHLVAYPLRGGRQINLVGVEERHTPQDASWSQPGDPDTFRAAFRQFGDPVRGWLREVEQVMLWGLYRQPVADRWFGPPQCPGAVLVGDAAHPTLPFLAQGANLALEDAWTLARCLSEVDTPASAMALYQSLRAPRVRRVVAAATANARNYHLSNPLVRGIAHAGLRGLDRVARDRMAARYAWIYDHDVTDGPLAAR</sequence>
<dbReference type="GO" id="GO:0004497">
    <property type="term" value="F:monooxygenase activity"/>
    <property type="evidence" value="ECO:0007669"/>
    <property type="project" value="UniProtKB-KW"/>
</dbReference>
<reference evidence="7 8" key="1">
    <citation type="submission" date="2017-05" db="EMBL/GenBank/DDBJ databases">
        <title>Comparative genomic and metabolic analysis of manganese-oxidizing mechanisms in Celeribater manganoxidans DY25T: its adaption to the environment of polymetallic nodule.</title>
        <authorList>
            <person name="Wang X."/>
        </authorList>
    </citation>
    <scope>NUCLEOTIDE SEQUENCE [LARGE SCALE GENOMIC DNA]</scope>
    <source>
        <strain evidence="7 8">DY25</strain>
    </source>
</reference>
<evidence type="ECO:0000259" key="6">
    <source>
        <dbReference type="Pfam" id="PF01494"/>
    </source>
</evidence>
<dbReference type="InterPro" id="IPR050493">
    <property type="entry name" value="FAD-dep_Monooxygenase_BioMet"/>
</dbReference>
<name>A0A291LZR8_9RHOB</name>
<organism evidence="7 8">
    <name type="scientific">Pacificitalea manganoxidans</name>
    <dbReference type="NCBI Taxonomy" id="1411902"/>
    <lineage>
        <taxon>Bacteria</taxon>
        <taxon>Pseudomonadati</taxon>
        <taxon>Pseudomonadota</taxon>
        <taxon>Alphaproteobacteria</taxon>
        <taxon>Rhodobacterales</taxon>
        <taxon>Paracoccaceae</taxon>
        <taxon>Pacificitalea</taxon>
    </lineage>
</organism>
<accession>A0A291LZR8</accession>
<dbReference type="SUPFAM" id="SSF51905">
    <property type="entry name" value="FAD/NAD(P)-binding domain"/>
    <property type="match status" value="1"/>
</dbReference>
<dbReference type="PANTHER" id="PTHR13789">
    <property type="entry name" value="MONOOXYGENASE"/>
    <property type="match status" value="1"/>
</dbReference>
<proteinExistence type="predicted"/>
<keyword evidence="8" id="KW-1185">Reference proteome</keyword>
<evidence type="ECO:0000256" key="5">
    <source>
        <dbReference type="ARBA" id="ARBA00023033"/>
    </source>
</evidence>
<evidence type="ECO:0000256" key="2">
    <source>
        <dbReference type="ARBA" id="ARBA00022630"/>
    </source>
</evidence>
<feature type="domain" description="FAD-binding" evidence="6">
    <location>
        <begin position="7"/>
        <end position="343"/>
    </location>
</feature>
<keyword evidence="4" id="KW-0560">Oxidoreductase</keyword>
<dbReference type="InterPro" id="IPR036188">
    <property type="entry name" value="FAD/NAD-bd_sf"/>
</dbReference>
<keyword evidence="2" id="KW-0285">Flavoprotein</keyword>
<dbReference type="PRINTS" id="PR00420">
    <property type="entry name" value="RNGMNOXGNASE"/>
</dbReference>
<evidence type="ECO:0000256" key="4">
    <source>
        <dbReference type="ARBA" id="ARBA00023002"/>
    </source>
</evidence>
<dbReference type="SUPFAM" id="SSF54373">
    <property type="entry name" value="FAD-linked reductases, C-terminal domain"/>
    <property type="match status" value="1"/>
</dbReference>
<dbReference type="EMBL" id="CP021404">
    <property type="protein sequence ID" value="ATI42243.1"/>
    <property type="molecule type" value="Genomic_DNA"/>
</dbReference>
<dbReference type="InterPro" id="IPR002938">
    <property type="entry name" value="FAD-bd"/>
</dbReference>
<dbReference type="Gene3D" id="3.50.50.60">
    <property type="entry name" value="FAD/NAD(P)-binding domain"/>
    <property type="match status" value="1"/>
</dbReference>
<evidence type="ECO:0000313" key="7">
    <source>
        <dbReference type="EMBL" id="ATI42243.1"/>
    </source>
</evidence>
<dbReference type="PANTHER" id="PTHR13789:SF318">
    <property type="entry name" value="GERANYLGERANYL DIPHOSPHATE REDUCTASE"/>
    <property type="match status" value="1"/>
</dbReference>
<comment type="cofactor">
    <cofactor evidence="1">
        <name>FAD</name>
        <dbReference type="ChEBI" id="CHEBI:57692"/>
    </cofactor>
</comment>
<dbReference type="Pfam" id="PF01494">
    <property type="entry name" value="FAD_binding_3"/>
    <property type="match status" value="1"/>
</dbReference>
<dbReference type="AlphaFoldDB" id="A0A291LZR8"/>
<evidence type="ECO:0000313" key="8">
    <source>
        <dbReference type="Proteomes" id="UP000219050"/>
    </source>
</evidence>
<protein>
    <recommendedName>
        <fullName evidence="6">FAD-binding domain-containing protein</fullName>
    </recommendedName>
</protein>
<dbReference type="KEGG" id="cmag:CBW24_09605"/>
<evidence type="ECO:0000256" key="1">
    <source>
        <dbReference type="ARBA" id="ARBA00001974"/>
    </source>
</evidence>
<keyword evidence="5" id="KW-0503">Monooxygenase</keyword>
<keyword evidence="3" id="KW-0274">FAD</keyword>
<dbReference type="OrthoDB" id="4230779at2"/>
<gene>
    <name evidence="7" type="ORF">CBW24_09605</name>
</gene>